<accession>A0A0Q0WF51</accession>
<organism evidence="3 4">
    <name type="scientific">Acidiplasma cupricumulans</name>
    <dbReference type="NCBI Taxonomy" id="312540"/>
    <lineage>
        <taxon>Archaea</taxon>
        <taxon>Methanobacteriati</taxon>
        <taxon>Thermoplasmatota</taxon>
        <taxon>Thermoplasmata</taxon>
        <taxon>Thermoplasmatales</taxon>
        <taxon>Ferroplasmaceae</taxon>
        <taxon>Acidiplasma</taxon>
    </lineage>
</organism>
<dbReference type="GO" id="GO:0006085">
    <property type="term" value="P:acetyl-CoA biosynthetic process"/>
    <property type="evidence" value="ECO:0007669"/>
    <property type="project" value="TreeGrafter"/>
</dbReference>
<dbReference type="Pfam" id="PF13193">
    <property type="entry name" value="AMP-binding_C"/>
    <property type="match status" value="1"/>
</dbReference>
<sequence length="143" mass="16487">MSPGTIVTLVLKQPFLSLARDVWNNHERYVNNYFSVFNGYYCNYDKVEDEYKHIWVFGRTDDVINVAGHRLSRMEMENSIMPIPEISDAAVINIDDEIKGVIPAVFITLNSKIEDSNEIKNRIRKVINDSIGKFAITGRIYNI</sequence>
<dbReference type="Proteomes" id="UP000050301">
    <property type="component" value="Unassembled WGS sequence"/>
</dbReference>
<dbReference type="EMBL" id="LKBH01000278">
    <property type="protein sequence ID" value="KQB34005.1"/>
    <property type="molecule type" value="Genomic_DNA"/>
</dbReference>
<dbReference type="InParanoid" id="A0A0Q0WF51"/>
<dbReference type="InterPro" id="IPR025110">
    <property type="entry name" value="AMP-bd_C"/>
</dbReference>
<name>A0A0Q0WF51_9ARCH</name>
<keyword evidence="4" id="KW-1185">Reference proteome</keyword>
<dbReference type="AlphaFoldDB" id="A0A0Q0WF51"/>
<gene>
    <name evidence="3" type="ORF">AOG55_01640</name>
</gene>
<protein>
    <recommendedName>
        <fullName evidence="1">acetate--CoA ligase</fullName>
        <ecNumber evidence="1">6.2.1.1</ecNumber>
    </recommendedName>
</protein>
<proteinExistence type="predicted"/>
<comment type="caution">
    <text evidence="3">The sequence shown here is derived from an EMBL/GenBank/DDBJ whole genome shotgun (WGS) entry which is preliminary data.</text>
</comment>
<dbReference type="RefSeq" id="WP_055041124.1">
    <property type="nucleotide sequence ID" value="NZ_LKBH01000278.1"/>
</dbReference>
<dbReference type="Gene3D" id="3.40.50.12780">
    <property type="entry name" value="N-terminal domain of ligase-like"/>
    <property type="match status" value="1"/>
</dbReference>
<dbReference type="Gene3D" id="3.30.300.30">
    <property type="match status" value="1"/>
</dbReference>
<evidence type="ECO:0000313" key="4">
    <source>
        <dbReference type="Proteomes" id="UP000050301"/>
    </source>
</evidence>
<dbReference type="InterPro" id="IPR042099">
    <property type="entry name" value="ANL_N_sf"/>
</dbReference>
<dbReference type="PANTHER" id="PTHR24095:SF14">
    <property type="entry name" value="ACETYL-COENZYME A SYNTHETASE 1"/>
    <property type="match status" value="1"/>
</dbReference>
<dbReference type="PANTHER" id="PTHR24095">
    <property type="entry name" value="ACETYL-COENZYME A SYNTHETASE"/>
    <property type="match status" value="1"/>
</dbReference>
<dbReference type="InterPro" id="IPR045851">
    <property type="entry name" value="AMP-bd_C_sf"/>
</dbReference>
<evidence type="ECO:0000313" key="3">
    <source>
        <dbReference type="EMBL" id="KQB34005.1"/>
    </source>
</evidence>
<dbReference type="EC" id="6.2.1.1" evidence="1"/>
<reference evidence="3 4" key="1">
    <citation type="submission" date="2015-09" db="EMBL/GenBank/DDBJ databases">
        <title>Heavy metals and arsenic resistance mechanisms in polyextremophilic archaea of the family Ferroplasmaceae.</title>
        <authorList>
            <person name="Bulaev A.G."/>
            <person name="Kanygina A.V."/>
        </authorList>
    </citation>
    <scope>NUCLEOTIDE SEQUENCE [LARGE SCALE GENOMIC DNA]</scope>
    <source>
        <strain evidence="3 4">BH2</strain>
    </source>
</reference>
<dbReference type="GO" id="GO:0005829">
    <property type="term" value="C:cytosol"/>
    <property type="evidence" value="ECO:0007669"/>
    <property type="project" value="TreeGrafter"/>
</dbReference>
<feature type="domain" description="AMP-binding enzyme C-terminal" evidence="2">
    <location>
        <begin position="75"/>
        <end position="140"/>
    </location>
</feature>
<dbReference type="SUPFAM" id="SSF56801">
    <property type="entry name" value="Acetyl-CoA synthetase-like"/>
    <property type="match status" value="1"/>
</dbReference>
<evidence type="ECO:0000256" key="1">
    <source>
        <dbReference type="ARBA" id="ARBA00013275"/>
    </source>
</evidence>
<dbReference type="GO" id="GO:0003987">
    <property type="term" value="F:acetate-CoA ligase activity"/>
    <property type="evidence" value="ECO:0007669"/>
    <property type="project" value="UniProtKB-EC"/>
</dbReference>
<evidence type="ECO:0000259" key="2">
    <source>
        <dbReference type="Pfam" id="PF13193"/>
    </source>
</evidence>